<organism evidence="9 10">
    <name type="scientific">Olea europaea subsp. europaea</name>
    <dbReference type="NCBI Taxonomy" id="158383"/>
    <lineage>
        <taxon>Eukaryota</taxon>
        <taxon>Viridiplantae</taxon>
        <taxon>Streptophyta</taxon>
        <taxon>Embryophyta</taxon>
        <taxon>Tracheophyta</taxon>
        <taxon>Spermatophyta</taxon>
        <taxon>Magnoliopsida</taxon>
        <taxon>eudicotyledons</taxon>
        <taxon>Gunneridae</taxon>
        <taxon>Pentapetalae</taxon>
        <taxon>asterids</taxon>
        <taxon>lamiids</taxon>
        <taxon>Lamiales</taxon>
        <taxon>Oleaceae</taxon>
        <taxon>Oleeae</taxon>
        <taxon>Olea</taxon>
    </lineage>
</organism>
<dbReference type="Gramene" id="OE9A094149T1">
    <property type="protein sequence ID" value="OE9A094149C1"/>
    <property type="gene ID" value="OE9A094149"/>
</dbReference>
<feature type="transmembrane region" description="Helical" evidence="8">
    <location>
        <begin position="15"/>
        <end position="35"/>
    </location>
</feature>
<evidence type="ECO:0000256" key="4">
    <source>
        <dbReference type="ARBA" id="ARBA00022821"/>
    </source>
</evidence>
<feature type="transmembrane region" description="Helical" evidence="8">
    <location>
        <begin position="56"/>
        <end position="74"/>
    </location>
</feature>
<dbReference type="GO" id="GO:0006952">
    <property type="term" value="P:defense response"/>
    <property type="evidence" value="ECO:0007669"/>
    <property type="project" value="UniProtKB-KW"/>
</dbReference>
<dbReference type="PANTHER" id="PTHR31942:SF54">
    <property type="entry name" value="MLO-LIKE PROTEIN 13"/>
    <property type="match status" value="1"/>
</dbReference>
<comment type="caution">
    <text evidence="9">The sequence shown here is derived from an EMBL/GenBank/DDBJ whole genome shotgun (WGS) entry which is preliminary data.</text>
</comment>
<keyword evidence="4" id="KW-0611">Plant defense</keyword>
<evidence type="ECO:0000256" key="3">
    <source>
        <dbReference type="ARBA" id="ARBA00022692"/>
    </source>
</evidence>
<dbReference type="InterPro" id="IPR004326">
    <property type="entry name" value="Mlo"/>
</dbReference>
<keyword evidence="7" id="KW-0568">Pathogenesis-related protein</keyword>
<evidence type="ECO:0000313" key="10">
    <source>
        <dbReference type="Proteomes" id="UP000594638"/>
    </source>
</evidence>
<proteinExistence type="inferred from homology"/>
<name>A0A8S0UZI5_OLEEU</name>
<evidence type="ECO:0000256" key="6">
    <source>
        <dbReference type="ARBA" id="ARBA00023136"/>
    </source>
</evidence>
<protein>
    <submittedName>
        <fullName evidence="9">MLO 13</fullName>
    </submittedName>
</protein>
<comment type="subcellular location">
    <subcellularLocation>
        <location evidence="1">Membrane</location>
        <topology evidence="1">Multi-pass membrane protein</topology>
    </subcellularLocation>
</comment>
<keyword evidence="3 8" id="KW-0812">Transmembrane</keyword>
<evidence type="ECO:0000256" key="5">
    <source>
        <dbReference type="ARBA" id="ARBA00022989"/>
    </source>
</evidence>
<dbReference type="OrthoDB" id="1388414at2759"/>
<dbReference type="EMBL" id="CACTIH010009113">
    <property type="protein sequence ID" value="CAA3024658.1"/>
    <property type="molecule type" value="Genomic_DNA"/>
</dbReference>
<dbReference type="AlphaFoldDB" id="A0A8S0UZI5"/>
<keyword evidence="10" id="KW-1185">Reference proteome</keyword>
<sequence>MVDVGGQSFEHTPTWVVALVCFVIVLISFCTKRGLHHLDKSQDALYKALQTLKEELMLLGFISVLLTVFQGLIIDICIPANLATIMPPRKWPETSSLTGSHLLVNNGRRLEAEAASANCCEAIYIKPFLTAVSSYVTSGEDWASEERASVTRSLWHISFGTSIWAMSGMGPQSLE</sequence>
<evidence type="ECO:0000256" key="1">
    <source>
        <dbReference type="ARBA" id="ARBA00004141"/>
    </source>
</evidence>
<evidence type="ECO:0000256" key="8">
    <source>
        <dbReference type="SAM" id="Phobius"/>
    </source>
</evidence>
<evidence type="ECO:0000313" key="9">
    <source>
        <dbReference type="EMBL" id="CAA3024658.1"/>
    </source>
</evidence>
<dbReference type="PANTHER" id="PTHR31942">
    <property type="entry name" value="MLO-LIKE PROTEIN 1"/>
    <property type="match status" value="1"/>
</dbReference>
<evidence type="ECO:0000256" key="2">
    <source>
        <dbReference type="ARBA" id="ARBA00006574"/>
    </source>
</evidence>
<evidence type="ECO:0000256" key="7">
    <source>
        <dbReference type="ARBA" id="ARBA00023265"/>
    </source>
</evidence>
<accession>A0A8S0UZI5</accession>
<dbReference type="GO" id="GO:0016020">
    <property type="term" value="C:membrane"/>
    <property type="evidence" value="ECO:0007669"/>
    <property type="project" value="UniProtKB-SubCell"/>
</dbReference>
<keyword evidence="5 8" id="KW-1133">Transmembrane helix</keyword>
<reference evidence="9 10" key="1">
    <citation type="submission" date="2019-12" db="EMBL/GenBank/DDBJ databases">
        <authorList>
            <person name="Alioto T."/>
            <person name="Alioto T."/>
            <person name="Gomez Garrido J."/>
        </authorList>
    </citation>
    <scope>NUCLEOTIDE SEQUENCE [LARGE SCALE GENOMIC DNA]</scope>
</reference>
<keyword evidence="6 8" id="KW-0472">Membrane</keyword>
<gene>
    <name evidence="9" type="ORF">OLEA9_A094149</name>
</gene>
<dbReference type="Pfam" id="PF03094">
    <property type="entry name" value="Mlo"/>
    <property type="match status" value="1"/>
</dbReference>
<dbReference type="Proteomes" id="UP000594638">
    <property type="component" value="Unassembled WGS sequence"/>
</dbReference>
<comment type="similarity">
    <text evidence="2">Belongs to the MLO family.</text>
</comment>